<reference evidence="1 2" key="1">
    <citation type="journal article" date="2017" name="Environ. Microbiol.">
        <title>Decay of the glycolytic pathway and adaptation to intranuclear parasitism within Enterocytozoonidae microsporidia.</title>
        <authorList>
            <person name="Wiredu Boakye D."/>
            <person name="Jaroenlak P."/>
            <person name="Prachumwat A."/>
            <person name="Williams T.A."/>
            <person name="Bateman K.S."/>
            <person name="Itsathitphaisarn O."/>
            <person name="Sritunyalucksana K."/>
            <person name="Paszkiewicz K.H."/>
            <person name="Moore K.A."/>
            <person name="Stentiford G.D."/>
            <person name="Williams B.A."/>
        </authorList>
    </citation>
    <scope>NUCLEOTIDE SEQUENCE [LARGE SCALE GENOMIC DNA]</scope>
    <source>
        <strain evidence="1 2">GB1</strain>
    </source>
</reference>
<dbReference type="AlphaFoldDB" id="A0A1X0QB41"/>
<dbReference type="EMBL" id="LVKB01000047">
    <property type="protein sequence ID" value="ORD97009.1"/>
    <property type="molecule type" value="Genomic_DNA"/>
</dbReference>
<proteinExistence type="predicted"/>
<protein>
    <submittedName>
        <fullName evidence="1">Uncharacterized protein</fullName>
    </submittedName>
</protein>
<evidence type="ECO:0000313" key="1">
    <source>
        <dbReference type="EMBL" id="ORD97009.1"/>
    </source>
</evidence>
<dbReference type="Proteomes" id="UP000192356">
    <property type="component" value="Unassembled WGS sequence"/>
</dbReference>
<dbReference type="VEuPathDB" id="MicrosporidiaDB:A0H76_170"/>
<evidence type="ECO:0000313" key="2">
    <source>
        <dbReference type="Proteomes" id="UP000192356"/>
    </source>
</evidence>
<gene>
    <name evidence="1" type="ORF">HERIO_1092</name>
</gene>
<name>A0A1X0QB41_9MICR</name>
<organism evidence="1 2">
    <name type="scientific">Hepatospora eriocheir</name>
    <dbReference type="NCBI Taxonomy" id="1081669"/>
    <lineage>
        <taxon>Eukaryota</taxon>
        <taxon>Fungi</taxon>
        <taxon>Fungi incertae sedis</taxon>
        <taxon>Microsporidia</taxon>
        <taxon>Hepatosporidae</taxon>
        <taxon>Hepatospora</taxon>
    </lineage>
</organism>
<accession>A0A1X0QB41</accession>
<comment type="caution">
    <text evidence="1">The sequence shown here is derived from an EMBL/GenBank/DDBJ whole genome shotgun (WGS) entry which is preliminary data.</text>
</comment>
<dbReference type="VEuPathDB" id="MicrosporidiaDB:HERIO_1092"/>
<keyword evidence="2" id="KW-1185">Reference proteome</keyword>
<sequence>MKIAFYFPNLILSTNDDWSDQSINEVNIQEEAYVYNHQAHLKKLENLFREKKEMCLIEESILKHKDIVLSFDNFIEDFYSYFLINKTNLSKRELENVKEASENIFKEYNNLEDILKYFDDKIAKISKSINSEFLRLIKGSANFDMKLSINCVLEKTEDNDEIYEILCDLKCFYQDAAIIKAFVNNKDDFRFIYELLNDTIQSENDLEFTDQFNKQFLKKYGFRNDSEFLSIVNEISDLICCFYGLKFEYNSQETKQSIIKKSYMLDYLILSIKSKKNLDSKKTISFLEFAEGLLAIFLKNKQEFLFKKIYPQEDNY</sequence>